<dbReference type="Gene3D" id="3.30.930.10">
    <property type="entry name" value="Bira Bifunctional Protein, Domain 2"/>
    <property type="match status" value="1"/>
</dbReference>
<dbReference type="HAMAP" id="MF_00283">
    <property type="entry name" value="Phe_tRNA_synth_beta1"/>
    <property type="match status" value="1"/>
</dbReference>
<dbReference type="Gene3D" id="3.30.70.380">
    <property type="entry name" value="Ferrodoxin-fold anticodon-binding domain"/>
    <property type="match status" value="1"/>
</dbReference>
<comment type="subunit">
    <text evidence="3 15">Tetramer of two alpha and two beta subunits.</text>
</comment>
<dbReference type="SUPFAM" id="SSF50249">
    <property type="entry name" value="Nucleic acid-binding proteins"/>
    <property type="match status" value="1"/>
</dbReference>
<dbReference type="InterPro" id="IPR005121">
    <property type="entry name" value="Fdx_antiC-bd"/>
</dbReference>
<accession>A0A139SNE7</accession>
<keyword evidence="7 15" id="KW-0479">Metal-binding</keyword>
<dbReference type="Gene3D" id="3.50.40.10">
    <property type="entry name" value="Phenylalanyl-trna Synthetase, Chain B, domain 3"/>
    <property type="match status" value="1"/>
</dbReference>
<dbReference type="InterPro" id="IPR009061">
    <property type="entry name" value="DNA-bd_dom_put_sf"/>
</dbReference>
<dbReference type="Pfam" id="PF03484">
    <property type="entry name" value="B5"/>
    <property type="match status" value="1"/>
</dbReference>
<dbReference type="Gene3D" id="3.30.56.10">
    <property type="match status" value="2"/>
</dbReference>
<dbReference type="CDD" id="cd00769">
    <property type="entry name" value="PheRS_beta_core"/>
    <property type="match status" value="1"/>
</dbReference>
<keyword evidence="5 16" id="KW-0820">tRNA-binding</keyword>
<evidence type="ECO:0000256" key="5">
    <source>
        <dbReference type="ARBA" id="ARBA00022555"/>
    </source>
</evidence>
<evidence type="ECO:0000256" key="15">
    <source>
        <dbReference type="HAMAP-Rule" id="MF_00283"/>
    </source>
</evidence>
<dbReference type="SMART" id="SM00873">
    <property type="entry name" value="B3_4"/>
    <property type="match status" value="1"/>
</dbReference>
<dbReference type="Pfam" id="PF03147">
    <property type="entry name" value="FDX-ACB"/>
    <property type="match status" value="1"/>
</dbReference>
<protein>
    <recommendedName>
        <fullName evidence="15">Phenylalanine--tRNA ligase beta subunit</fullName>
        <ecNumber evidence="15">6.1.1.20</ecNumber>
    </recommendedName>
    <alternativeName>
        <fullName evidence="15">Phenylalanyl-tRNA synthetase beta subunit</fullName>
        <shortName evidence="15">PheRS</shortName>
    </alternativeName>
</protein>
<dbReference type="FunFam" id="3.30.56.10:FF:000002">
    <property type="entry name" value="Phenylalanine--tRNA ligase beta subunit"/>
    <property type="match status" value="1"/>
</dbReference>
<feature type="domain" description="TRNA-binding" evidence="17">
    <location>
        <begin position="39"/>
        <end position="146"/>
    </location>
</feature>
<evidence type="ECO:0000256" key="14">
    <source>
        <dbReference type="ARBA" id="ARBA00049255"/>
    </source>
</evidence>
<name>A0A139SNE7_9GAMM</name>
<evidence type="ECO:0000256" key="6">
    <source>
        <dbReference type="ARBA" id="ARBA00022598"/>
    </source>
</evidence>
<dbReference type="AlphaFoldDB" id="A0A139SNE7"/>
<feature type="binding site" evidence="15">
    <location>
        <position position="462"/>
    </location>
    <ligand>
        <name>Mg(2+)</name>
        <dbReference type="ChEBI" id="CHEBI:18420"/>
        <note>shared with alpha subunit</note>
    </ligand>
</feature>
<dbReference type="FunFam" id="3.50.40.10:FF:000001">
    <property type="entry name" value="Phenylalanine--tRNA ligase beta subunit"/>
    <property type="match status" value="1"/>
</dbReference>
<evidence type="ECO:0000256" key="13">
    <source>
        <dbReference type="ARBA" id="ARBA00023146"/>
    </source>
</evidence>
<dbReference type="GO" id="GO:0005524">
    <property type="term" value="F:ATP binding"/>
    <property type="evidence" value="ECO:0007669"/>
    <property type="project" value="UniProtKB-UniRule"/>
</dbReference>
<evidence type="ECO:0000256" key="11">
    <source>
        <dbReference type="ARBA" id="ARBA00022884"/>
    </source>
</evidence>
<evidence type="ECO:0000259" key="19">
    <source>
        <dbReference type="PROSITE" id="PS51483"/>
    </source>
</evidence>
<proteinExistence type="inferred from homology"/>
<feature type="binding site" evidence="15">
    <location>
        <position position="463"/>
    </location>
    <ligand>
        <name>Mg(2+)</name>
        <dbReference type="ChEBI" id="CHEBI:18420"/>
        <note>shared with alpha subunit</note>
    </ligand>
</feature>
<evidence type="ECO:0000256" key="16">
    <source>
        <dbReference type="PROSITE-ProRule" id="PRU00209"/>
    </source>
</evidence>
<gene>
    <name evidence="15" type="primary">pheT</name>
    <name evidence="20" type="ORF">AXE65_05755</name>
</gene>
<comment type="catalytic activity">
    <reaction evidence="14 15">
        <text>tRNA(Phe) + L-phenylalanine + ATP = L-phenylalanyl-tRNA(Phe) + AMP + diphosphate + H(+)</text>
        <dbReference type="Rhea" id="RHEA:19413"/>
        <dbReference type="Rhea" id="RHEA-COMP:9668"/>
        <dbReference type="Rhea" id="RHEA-COMP:9699"/>
        <dbReference type="ChEBI" id="CHEBI:15378"/>
        <dbReference type="ChEBI" id="CHEBI:30616"/>
        <dbReference type="ChEBI" id="CHEBI:33019"/>
        <dbReference type="ChEBI" id="CHEBI:58095"/>
        <dbReference type="ChEBI" id="CHEBI:78442"/>
        <dbReference type="ChEBI" id="CHEBI:78531"/>
        <dbReference type="ChEBI" id="CHEBI:456215"/>
        <dbReference type="EC" id="6.1.1.20"/>
    </reaction>
</comment>
<dbReference type="InterPro" id="IPR012340">
    <property type="entry name" value="NA-bd_OB-fold"/>
</dbReference>
<evidence type="ECO:0000256" key="3">
    <source>
        <dbReference type="ARBA" id="ARBA00011209"/>
    </source>
</evidence>
<evidence type="ECO:0000256" key="9">
    <source>
        <dbReference type="ARBA" id="ARBA00022840"/>
    </source>
</evidence>
<dbReference type="InterPro" id="IPR005147">
    <property type="entry name" value="tRNA_synthase_B5-dom"/>
</dbReference>
<evidence type="ECO:0000313" key="21">
    <source>
        <dbReference type="Proteomes" id="UP000072660"/>
    </source>
</evidence>
<keyword evidence="21" id="KW-1185">Reference proteome</keyword>
<dbReference type="InterPro" id="IPR041616">
    <property type="entry name" value="PheRS_beta_core"/>
</dbReference>
<dbReference type="SUPFAM" id="SSF54991">
    <property type="entry name" value="Anticodon-binding domain of PheRS"/>
    <property type="match status" value="1"/>
</dbReference>
<dbReference type="FunFam" id="3.30.930.10:FF:000022">
    <property type="entry name" value="Phenylalanine--tRNA ligase beta subunit"/>
    <property type="match status" value="1"/>
</dbReference>
<evidence type="ECO:0000259" key="17">
    <source>
        <dbReference type="PROSITE" id="PS50886"/>
    </source>
</evidence>
<feature type="domain" description="B5" evidence="19">
    <location>
        <begin position="399"/>
        <end position="475"/>
    </location>
</feature>
<dbReference type="Gene3D" id="2.40.50.140">
    <property type="entry name" value="Nucleic acid-binding proteins"/>
    <property type="match status" value="1"/>
</dbReference>
<dbReference type="EMBL" id="LSZO01000188">
    <property type="protein sequence ID" value="KXU36153.1"/>
    <property type="molecule type" value="Genomic_DNA"/>
</dbReference>
<dbReference type="GO" id="GO:0000049">
    <property type="term" value="F:tRNA binding"/>
    <property type="evidence" value="ECO:0007669"/>
    <property type="project" value="UniProtKB-UniRule"/>
</dbReference>
<dbReference type="InterPro" id="IPR005146">
    <property type="entry name" value="B3/B4_tRNA-bd"/>
</dbReference>
<dbReference type="InterPro" id="IPR036690">
    <property type="entry name" value="Fdx_antiC-bd_sf"/>
</dbReference>
<dbReference type="SUPFAM" id="SSF55681">
    <property type="entry name" value="Class II aaRS and biotin synthetases"/>
    <property type="match status" value="1"/>
</dbReference>
<dbReference type="NCBIfam" id="NF045760">
    <property type="entry name" value="YtpR"/>
    <property type="match status" value="1"/>
</dbReference>
<dbReference type="GO" id="GO:0009328">
    <property type="term" value="C:phenylalanine-tRNA ligase complex"/>
    <property type="evidence" value="ECO:0007669"/>
    <property type="project" value="TreeGrafter"/>
</dbReference>
<dbReference type="InterPro" id="IPR033714">
    <property type="entry name" value="tRNA_bind_bactPheRS"/>
</dbReference>
<dbReference type="InterPro" id="IPR004532">
    <property type="entry name" value="Phe-tRNA-ligase_IIc_bsu_bact"/>
</dbReference>
<dbReference type="InterPro" id="IPR045864">
    <property type="entry name" value="aa-tRNA-synth_II/BPL/LPL"/>
</dbReference>
<dbReference type="PROSITE" id="PS51447">
    <property type="entry name" value="FDX_ACB"/>
    <property type="match status" value="1"/>
</dbReference>
<evidence type="ECO:0000256" key="10">
    <source>
        <dbReference type="ARBA" id="ARBA00022842"/>
    </source>
</evidence>
<sequence>MKFSEQWLRTWVNPDVSRDELIKRLSMIGLEVEAATPVAGVFSGTVVGQVQSVEAHPNADKLRLCQVSDGEQVLQIVCGAPNVRAGLKVPLARIGATLPGIVIKKAKLRGVESQGMLCSATELGLSEDHSGLLELPEDAPVGEDLRDYLQLDDLAIELSITPNRGDCLSIAGIAREVSALYDTPVQAPAAAEVASTDQQTLSIELKAPTACPRYLGRIIKGADLSQKTPLWMVERLRRSGIRSINVAVDVTNYVMLESGQPLHAFDLAEINGGICVRMAEEGETLRLLDGQEIRLDSQTLVIADHQRVLAMAGIMGGEHSGVSEGTRDIFLESAFFAPLAIAGKARQHGLHTDASHRFERGVDPALPYPALQRASELLIAICGGQAGPVCKAQNEPHLPPSVTIELREQRISQMLGTALPRTDIVRLLTALGLELSETGEGAWQVKVPSHRFDLSLEIDLIEELARLWGYDRLPSRFPSARLALRDHPEGQVEVSQLRQVLAARGYQEAITYSFIERTLAAQFAPDTAPLALANPISADMAVMRPSLWPGLIKALQYNLNRQQSRVRLFECGLRFIGSLDDLAQDNMLAGLISGSRLPEGWSNGRESVDFYDAKADVCALLAQGGAIDSFRFAPAEHPALHPGQTAQIEQAGKPIGLLGALHPVLAQSLHLSQAVFLFELQLGALQQGRLPEFAGLSRFPAVRRDLALIARSEQSAGALQECIREQAGQYLTELRLFDLYQPKDNPKEKSLAFGLTWQHPTRTLTDSEINQSIAGILSALKQRFKTKLRT</sequence>
<dbReference type="CDD" id="cd02796">
    <property type="entry name" value="tRNA_bind_bactPheRS"/>
    <property type="match status" value="1"/>
</dbReference>
<evidence type="ECO:0000256" key="7">
    <source>
        <dbReference type="ARBA" id="ARBA00022723"/>
    </source>
</evidence>
<dbReference type="PROSITE" id="PS50886">
    <property type="entry name" value="TRBD"/>
    <property type="match status" value="1"/>
</dbReference>
<dbReference type="InterPro" id="IPR002547">
    <property type="entry name" value="tRNA-bd_dom"/>
</dbReference>
<evidence type="ECO:0000256" key="8">
    <source>
        <dbReference type="ARBA" id="ARBA00022741"/>
    </source>
</evidence>
<comment type="subcellular location">
    <subcellularLocation>
        <location evidence="1 15">Cytoplasm</location>
    </subcellularLocation>
</comment>
<evidence type="ECO:0000256" key="2">
    <source>
        <dbReference type="ARBA" id="ARBA00008653"/>
    </source>
</evidence>
<dbReference type="PROSITE" id="PS51483">
    <property type="entry name" value="B5"/>
    <property type="match status" value="1"/>
</dbReference>
<dbReference type="Pfam" id="PF01588">
    <property type="entry name" value="tRNA_bind"/>
    <property type="match status" value="1"/>
</dbReference>
<dbReference type="SMART" id="SM00896">
    <property type="entry name" value="FDX-ACB"/>
    <property type="match status" value="1"/>
</dbReference>
<comment type="caution">
    <text evidence="20">The sequence shown here is derived from an EMBL/GenBank/DDBJ whole genome shotgun (WGS) entry which is preliminary data.</text>
</comment>
<keyword evidence="6 15" id="KW-0436">Ligase</keyword>
<evidence type="ECO:0000259" key="18">
    <source>
        <dbReference type="PROSITE" id="PS51447"/>
    </source>
</evidence>
<dbReference type="Pfam" id="PF17759">
    <property type="entry name" value="tRNA_synthFbeta"/>
    <property type="match status" value="1"/>
</dbReference>
<dbReference type="FunFam" id="2.40.50.140:FF:000045">
    <property type="entry name" value="Phenylalanine--tRNA ligase beta subunit"/>
    <property type="match status" value="1"/>
</dbReference>
<dbReference type="Proteomes" id="UP000072660">
    <property type="component" value="Unassembled WGS sequence"/>
</dbReference>
<keyword evidence="13 15" id="KW-0030">Aminoacyl-tRNA synthetase</keyword>
<dbReference type="Pfam" id="PF03483">
    <property type="entry name" value="B3_4"/>
    <property type="match status" value="1"/>
</dbReference>
<comment type="similarity">
    <text evidence="2 15">Belongs to the phenylalanyl-tRNA synthetase beta subunit family. Type 1 subfamily.</text>
</comment>
<dbReference type="RefSeq" id="WP_068392093.1">
    <property type="nucleotide sequence ID" value="NZ_LSZO01000188.1"/>
</dbReference>
<dbReference type="GO" id="GO:0000287">
    <property type="term" value="F:magnesium ion binding"/>
    <property type="evidence" value="ECO:0007669"/>
    <property type="project" value="UniProtKB-UniRule"/>
</dbReference>
<keyword evidence="4 15" id="KW-0963">Cytoplasm</keyword>
<dbReference type="SUPFAM" id="SSF46955">
    <property type="entry name" value="Putative DNA-binding domain"/>
    <property type="match status" value="1"/>
</dbReference>
<evidence type="ECO:0000256" key="12">
    <source>
        <dbReference type="ARBA" id="ARBA00022917"/>
    </source>
</evidence>
<feature type="domain" description="FDX-ACB" evidence="18">
    <location>
        <begin position="697"/>
        <end position="789"/>
    </location>
</feature>
<keyword evidence="11 16" id="KW-0694">RNA-binding</keyword>
<dbReference type="GO" id="GO:0004826">
    <property type="term" value="F:phenylalanine-tRNA ligase activity"/>
    <property type="evidence" value="ECO:0007669"/>
    <property type="project" value="UniProtKB-UniRule"/>
</dbReference>
<evidence type="ECO:0000313" key="20">
    <source>
        <dbReference type="EMBL" id="KXU36153.1"/>
    </source>
</evidence>
<organism evidence="20 21">
    <name type="scientific">Ventosimonas gracilis</name>
    <dbReference type="NCBI Taxonomy" id="1680762"/>
    <lineage>
        <taxon>Bacteria</taxon>
        <taxon>Pseudomonadati</taxon>
        <taxon>Pseudomonadota</taxon>
        <taxon>Gammaproteobacteria</taxon>
        <taxon>Pseudomonadales</taxon>
        <taxon>Ventosimonadaceae</taxon>
        <taxon>Ventosimonas</taxon>
    </lineage>
</organism>
<feature type="binding site" evidence="15">
    <location>
        <position position="453"/>
    </location>
    <ligand>
        <name>Mg(2+)</name>
        <dbReference type="ChEBI" id="CHEBI:18420"/>
        <note>shared with alpha subunit</note>
    </ligand>
</feature>
<keyword evidence="10 15" id="KW-0460">Magnesium</keyword>
<evidence type="ECO:0000256" key="1">
    <source>
        <dbReference type="ARBA" id="ARBA00004496"/>
    </source>
</evidence>
<dbReference type="SMART" id="SM00874">
    <property type="entry name" value="B5"/>
    <property type="match status" value="1"/>
</dbReference>
<dbReference type="PANTHER" id="PTHR10947:SF0">
    <property type="entry name" value="PHENYLALANINE--TRNA LIGASE BETA SUBUNIT"/>
    <property type="match status" value="1"/>
</dbReference>
<comment type="cofactor">
    <cofactor evidence="15">
        <name>Mg(2+)</name>
        <dbReference type="ChEBI" id="CHEBI:18420"/>
    </cofactor>
    <text evidence="15">Binds 2 magnesium ions per tetramer.</text>
</comment>
<keyword evidence="8 15" id="KW-0547">Nucleotide-binding</keyword>
<dbReference type="InterPro" id="IPR045060">
    <property type="entry name" value="Phe-tRNA-ligase_IIc_bsu"/>
</dbReference>
<dbReference type="SUPFAM" id="SSF56037">
    <property type="entry name" value="PheT/TilS domain"/>
    <property type="match status" value="1"/>
</dbReference>
<dbReference type="GO" id="GO:0006432">
    <property type="term" value="P:phenylalanyl-tRNA aminoacylation"/>
    <property type="evidence" value="ECO:0007669"/>
    <property type="project" value="UniProtKB-UniRule"/>
</dbReference>
<feature type="binding site" evidence="15">
    <location>
        <position position="459"/>
    </location>
    <ligand>
        <name>Mg(2+)</name>
        <dbReference type="ChEBI" id="CHEBI:18420"/>
        <note>shared with alpha subunit</note>
    </ligand>
</feature>
<dbReference type="InterPro" id="IPR020825">
    <property type="entry name" value="Phe-tRNA_synthase-like_B3/B4"/>
</dbReference>
<evidence type="ECO:0000256" key="4">
    <source>
        <dbReference type="ARBA" id="ARBA00022490"/>
    </source>
</evidence>
<keyword evidence="9 15" id="KW-0067">ATP-binding</keyword>
<dbReference type="PANTHER" id="PTHR10947">
    <property type="entry name" value="PHENYLALANYL-TRNA SYNTHETASE BETA CHAIN AND LEUCINE-RICH REPEAT-CONTAINING PROTEIN 47"/>
    <property type="match status" value="1"/>
</dbReference>
<dbReference type="OrthoDB" id="9805455at2"/>
<dbReference type="EC" id="6.1.1.20" evidence="15"/>
<dbReference type="NCBIfam" id="TIGR00472">
    <property type="entry name" value="pheT_bact"/>
    <property type="match status" value="1"/>
</dbReference>
<keyword evidence="12 15" id="KW-0648">Protein biosynthesis</keyword>
<reference evidence="20 21" key="1">
    <citation type="submission" date="2016-02" db="EMBL/GenBank/DDBJ databases">
        <authorList>
            <person name="Wen L."/>
            <person name="He K."/>
            <person name="Yang H."/>
        </authorList>
    </citation>
    <scope>NUCLEOTIDE SEQUENCE [LARGE SCALE GENOMIC DNA]</scope>
    <source>
        <strain evidence="20 21">CV58</strain>
    </source>
</reference>